<dbReference type="GO" id="GO:0080120">
    <property type="term" value="P:CAAX-box protein maturation"/>
    <property type="evidence" value="ECO:0007669"/>
    <property type="project" value="UniProtKB-ARBA"/>
</dbReference>
<protein>
    <recommendedName>
        <fullName evidence="2">CAAX prenyl protease 2/Lysostaphin resistance protein A-like domain-containing protein</fullName>
    </recommendedName>
</protein>
<feature type="transmembrane region" description="Helical" evidence="1">
    <location>
        <begin position="86"/>
        <end position="109"/>
    </location>
</feature>
<keyword evidence="4" id="KW-1185">Reference proteome</keyword>
<feature type="domain" description="CAAX prenyl protease 2/Lysostaphin resistance protein A-like" evidence="2">
    <location>
        <begin position="138"/>
        <end position="244"/>
    </location>
</feature>
<dbReference type="OrthoDB" id="9782250at2"/>
<organism evidence="3 4">
    <name type="scientific">Hymenobacter psychrotolerans DSM 18569</name>
    <dbReference type="NCBI Taxonomy" id="1121959"/>
    <lineage>
        <taxon>Bacteria</taxon>
        <taxon>Pseudomonadati</taxon>
        <taxon>Bacteroidota</taxon>
        <taxon>Cytophagia</taxon>
        <taxon>Cytophagales</taxon>
        <taxon>Hymenobacteraceae</taxon>
        <taxon>Hymenobacter</taxon>
    </lineage>
</organism>
<dbReference type="STRING" id="1121959.SAMN02746009_02964"/>
<proteinExistence type="predicted"/>
<feature type="transmembrane region" description="Helical" evidence="1">
    <location>
        <begin position="232"/>
        <end position="254"/>
    </location>
</feature>
<feature type="transmembrane region" description="Helical" evidence="1">
    <location>
        <begin position="135"/>
        <end position="156"/>
    </location>
</feature>
<dbReference type="Pfam" id="PF02517">
    <property type="entry name" value="Rce1-like"/>
    <property type="match status" value="1"/>
</dbReference>
<feature type="transmembrane region" description="Helical" evidence="1">
    <location>
        <begin position="208"/>
        <end position="225"/>
    </location>
</feature>
<evidence type="ECO:0000313" key="4">
    <source>
        <dbReference type="Proteomes" id="UP000183947"/>
    </source>
</evidence>
<dbReference type="GO" id="GO:0004175">
    <property type="term" value="F:endopeptidase activity"/>
    <property type="evidence" value="ECO:0007669"/>
    <property type="project" value="UniProtKB-ARBA"/>
</dbReference>
<keyword evidence="1" id="KW-0812">Transmembrane</keyword>
<keyword evidence="1" id="KW-0472">Membrane</keyword>
<evidence type="ECO:0000259" key="2">
    <source>
        <dbReference type="Pfam" id="PF02517"/>
    </source>
</evidence>
<feature type="transmembrane region" description="Helical" evidence="1">
    <location>
        <begin position="25"/>
        <end position="42"/>
    </location>
</feature>
<gene>
    <name evidence="3" type="ORF">SAMN02746009_02964</name>
</gene>
<feature type="transmembrane region" description="Helical" evidence="1">
    <location>
        <begin position="48"/>
        <end position="66"/>
    </location>
</feature>
<keyword evidence="1" id="KW-1133">Transmembrane helix</keyword>
<dbReference type="EMBL" id="FRAS01000016">
    <property type="protein sequence ID" value="SHL55971.1"/>
    <property type="molecule type" value="Genomic_DNA"/>
</dbReference>
<dbReference type="InterPro" id="IPR003675">
    <property type="entry name" value="Rce1/LyrA-like_dom"/>
</dbReference>
<feature type="transmembrane region" description="Helical" evidence="1">
    <location>
        <begin position="176"/>
        <end position="196"/>
    </location>
</feature>
<dbReference type="Proteomes" id="UP000183947">
    <property type="component" value="Unassembled WGS sequence"/>
</dbReference>
<sequence length="255" mass="28329">MLLAQDTDVKPFAAQRFRFNWKTGAWLLALFSIARFALVLHANVTRSYQVVALIFVAMIVLPFLVLKRAGRRKIGLVWPRRWGSVLLGGTSGVLSCTALFYLTTSFFGLGERNSLAYISRTYGNIAQVLTDQNRLTYFLIFTIPSLLFSPIGEEIFYRGLVHECFAGSLGNRKATLIDSAAFALVHVAHFGLIYAGPGAGWRFLAGPALLWVAFLFGACLLFSVARRKSGSVWGAVAAHALFNLTMNYFIFYHLL</sequence>
<name>A0A1M7BLX4_9BACT</name>
<accession>A0A1M7BLX4</accession>
<evidence type="ECO:0000313" key="3">
    <source>
        <dbReference type="EMBL" id="SHL55971.1"/>
    </source>
</evidence>
<dbReference type="AlphaFoldDB" id="A0A1M7BLX4"/>
<reference evidence="4" key="1">
    <citation type="submission" date="2016-11" db="EMBL/GenBank/DDBJ databases">
        <authorList>
            <person name="Varghese N."/>
            <person name="Submissions S."/>
        </authorList>
    </citation>
    <scope>NUCLEOTIDE SEQUENCE [LARGE SCALE GENOMIC DNA]</scope>
    <source>
        <strain evidence="4">DSM 18569</strain>
    </source>
</reference>
<dbReference type="RefSeq" id="WP_084549076.1">
    <property type="nucleotide sequence ID" value="NZ_FRAS01000016.1"/>
</dbReference>
<evidence type="ECO:0000256" key="1">
    <source>
        <dbReference type="SAM" id="Phobius"/>
    </source>
</evidence>